<dbReference type="RefSeq" id="WP_305944216.1">
    <property type="nucleotide sequence ID" value="NZ_JAUZVY010000001.1"/>
</dbReference>
<protein>
    <submittedName>
        <fullName evidence="2">Conjugal transfer protein TraR</fullName>
    </submittedName>
</protein>
<organism evidence="2 3">
    <name type="scientific">Alkalimonas delamerensis</name>
    <dbReference type="NCBI Taxonomy" id="265981"/>
    <lineage>
        <taxon>Bacteria</taxon>
        <taxon>Pseudomonadati</taxon>
        <taxon>Pseudomonadota</taxon>
        <taxon>Gammaproteobacteria</taxon>
        <taxon>Alkalimonas</taxon>
    </lineage>
</organism>
<dbReference type="Proteomes" id="UP001236258">
    <property type="component" value="Unassembled WGS sequence"/>
</dbReference>
<dbReference type="Gene3D" id="1.20.120.910">
    <property type="entry name" value="DksA, coiled-coil domain"/>
    <property type="match status" value="1"/>
</dbReference>
<evidence type="ECO:0000256" key="1">
    <source>
        <dbReference type="PROSITE-ProRule" id="PRU00510"/>
    </source>
</evidence>
<proteinExistence type="predicted"/>
<dbReference type="EMBL" id="JAUZVY010000001">
    <property type="protein sequence ID" value="MDP4528054.1"/>
    <property type="molecule type" value="Genomic_DNA"/>
</dbReference>
<keyword evidence="3" id="KW-1185">Reference proteome</keyword>
<evidence type="ECO:0000313" key="2">
    <source>
        <dbReference type="EMBL" id="MDP4528054.1"/>
    </source>
</evidence>
<evidence type="ECO:0000313" key="3">
    <source>
        <dbReference type="Proteomes" id="UP001236258"/>
    </source>
</evidence>
<dbReference type="PROSITE" id="PS51128">
    <property type="entry name" value="ZF_DKSA_2"/>
    <property type="match status" value="1"/>
</dbReference>
<name>A0ABT9GM95_9GAMM</name>
<sequence>MSIRLNQLRTRLLAEQLQLQQQISDFLVAQANPDYQQLLLKLQQLPLPRWPEVLVHWHTPELRAPSQRLEAVQAALIQMEIGLYGICCDCEARIENERLDKDPAEQRCKSCERLSTNKAAHS</sequence>
<reference evidence="2 3" key="1">
    <citation type="submission" date="2023-08" db="EMBL/GenBank/DDBJ databases">
        <authorList>
            <person name="Joshi A."/>
            <person name="Thite S."/>
        </authorList>
    </citation>
    <scope>NUCLEOTIDE SEQUENCE [LARGE SCALE GENOMIC DNA]</scope>
    <source>
        <strain evidence="2 3">1E1</strain>
    </source>
</reference>
<accession>A0ABT9GM95</accession>
<gene>
    <name evidence="2" type="ORF">Q3O59_03280</name>
</gene>
<comment type="caution">
    <text evidence="2">The sequence shown here is derived from an EMBL/GenBank/DDBJ whole genome shotgun (WGS) entry which is preliminary data.</text>
</comment>
<feature type="zinc finger region" description="dksA C4-type" evidence="1">
    <location>
        <begin position="87"/>
        <end position="111"/>
    </location>
</feature>